<dbReference type="EMBL" id="CP028989">
    <property type="protein sequence ID" value="UUO66413.1"/>
    <property type="molecule type" value="Genomic_DNA"/>
</dbReference>
<evidence type="ECO:0000313" key="2">
    <source>
        <dbReference type="EMBL" id="UUO66413.1"/>
    </source>
</evidence>
<name>A0AAE9NDA6_9BRAD</name>
<evidence type="ECO:0000256" key="1">
    <source>
        <dbReference type="SAM" id="MobiDB-lite"/>
    </source>
</evidence>
<reference evidence="2" key="1">
    <citation type="submission" date="2018-04" db="EMBL/GenBank/DDBJ databases">
        <title>Genomes of Endosymbiotic and Endophytic Bradyrhizobium Publication status.</title>
        <authorList>
            <person name="Guha S."/>
            <person name="Jorrin B."/>
            <person name="Sarkar M."/>
            <person name="Poole P.S."/>
            <person name="DasGupta M."/>
        </authorList>
    </citation>
    <scope>NUCLEOTIDE SEQUENCE</scope>
    <source>
        <strain evidence="2">WBOS16</strain>
    </source>
</reference>
<evidence type="ECO:0000313" key="3">
    <source>
        <dbReference type="Proteomes" id="UP001058872"/>
    </source>
</evidence>
<sequence length="123" mass="13600">MNGHHLRRQHGLERIPGGDAFHHRDHESEIVLVGLLQDHAGFHQLLEDAVQRVAVDGAERLSHQPFAGFGVRMLDHDVFSVELDPRARPVAAIPGDGPRAVACQGCRHVERSFGPTARASRLR</sequence>
<proteinExistence type="predicted"/>
<protein>
    <submittedName>
        <fullName evidence="2">Uncharacterized protein</fullName>
    </submittedName>
</protein>
<organism evidence="2 3">
    <name type="scientific">Bradyrhizobium betae</name>
    <dbReference type="NCBI Taxonomy" id="244734"/>
    <lineage>
        <taxon>Bacteria</taxon>
        <taxon>Pseudomonadati</taxon>
        <taxon>Pseudomonadota</taxon>
        <taxon>Alphaproteobacteria</taxon>
        <taxon>Hyphomicrobiales</taxon>
        <taxon>Nitrobacteraceae</taxon>
        <taxon>Bradyrhizobium</taxon>
    </lineage>
</organism>
<dbReference type="AlphaFoldDB" id="A0AAE9NDA6"/>
<gene>
    <name evidence="2" type="ORF">DCM83_15210</name>
</gene>
<accession>A0AAE9NDA6</accession>
<dbReference type="Proteomes" id="UP001058872">
    <property type="component" value="Chromosome"/>
</dbReference>
<feature type="region of interest" description="Disordered" evidence="1">
    <location>
        <begin position="1"/>
        <end position="20"/>
    </location>
</feature>